<gene>
    <name evidence="2" type="ORF">ACFSCZ_09695</name>
</gene>
<evidence type="ECO:0000256" key="1">
    <source>
        <dbReference type="SAM" id="Phobius"/>
    </source>
</evidence>
<accession>A0ABW4KII1</accession>
<feature type="transmembrane region" description="Helical" evidence="1">
    <location>
        <begin position="45"/>
        <end position="65"/>
    </location>
</feature>
<protein>
    <submittedName>
        <fullName evidence="2">YqhV family protein</fullName>
    </submittedName>
</protein>
<evidence type="ECO:0000313" key="2">
    <source>
        <dbReference type="EMBL" id="MFD1707003.1"/>
    </source>
</evidence>
<keyword evidence="1" id="KW-0472">Membrane</keyword>
<dbReference type="InterPro" id="IPR020390">
    <property type="entry name" value="Uncharacterised_YqhV"/>
</dbReference>
<dbReference type="EMBL" id="JBHUEO010000025">
    <property type="protein sequence ID" value="MFD1707003.1"/>
    <property type="molecule type" value="Genomic_DNA"/>
</dbReference>
<dbReference type="Pfam" id="PF10942">
    <property type="entry name" value="DUF2619"/>
    <property type="match status" value="1"/>
</dbReference>
<name>A0ABW4KII1_9BACI</name>
<keyword evidence="1" id="KW-1133">Transmembrane helix</keyword>
<reference evidence="3" key="1">
    <citation type="journal article" date="2019" name="Int. J. Syst. Evol. Microbiol.">
        <title>The Global Catalogue of Microorganisms (GCM) 10K type strain sequencing project: providing services to taxonomists for standard genome sequencing and annotation.</title>
        <authorList>
            <consortium name="The Broad Institute Genomics Platform"/>
            <consortium name="The Broad Institute Genome Sequencing Center for Infectious Disease"/>
            <person name="Wu L."/>
            <person name="Ma J."/>
        </authorList>
    </citation>
    <scope>NUCLEOTIDE SEQUENCE [LARGE SCALE GENOMIC DNA]</scope>
    <source>
        <strain evidence="3">CGMCC 1.12295</strain>
    </source>
</reference>
<dbReference type="Proteomes" id="UP001597301">
    <property type="component" value="Unassembled WGS sequence"/>
</dbReference>
<organism evidence="2 3">
    <name type="scientific">Siminovitchia sediminis</name>
    <dbReference type="NCBI Taxonomy" id="1274353"/>
    <lineage>
        <taxon>Bacteria</taxon>
        <taxon>Bacillati</taxon>
        <taxon>Bacillota</taxon>
        <taxon>Bacilli</taxon>
        <taxon>Bacillales</taxon>
        <taxon>Bacillaceae</taxon>
        <taxon>Siminovitchia</taxon>
    </lineage>
</organism>
<keyword evidence="1" id="KW-0812">Transmembrane</keyword>
<feature type="transmembrane region" description="Helical" evidence="1">
    <location>
        <begin position="71"/>
        <end position="88"/>
    </location>
</feature>
<feature type="transmembrane region" description="Helical" evidence="1">
    <location>
        <begin position="12"/>
        <end position="33"/>
    </location>
</feature>
<proteinExistence type="predicted"/>
<dbReference type="RefSeq" id="WP_380773728.1">
    <property type="nucleotide sequence ID" value="NZ_JBHUEO010000025.1"/>
</dbReference>
<keyword evidence="3" id="KW-1185">Reference proteome</keyword>
<evidence type="ECO:0000313" key="3">
    <source>
        <dbReference type="Proteomes" id="UP001597301"/>
    </source>
</evidence>
<comment type="caution">
    <text evidence="2">The sequence shown here is derived from an EMBL/GenBank/DDBJ whole genome shotgun (WGS) entry which is preliminary data.</text>
</comment>
<sequence>MITFLEKAVVAMALLRLLSGGIEMLAAFLMIRFNTVEKALVINSSLALIGPLILIITTAIGVYGLADRVSFGKFMWIIVGVGCILYGVKGD</sequence>